<dbReference type="EMBL" id="CAFAAV010000040">
    <property type="protein sequence ID" value="CAB4810838.1"/>
    <property type="molecule type" value="Genomic_DNA"/>
</dbReference>
<evidence type="ECO:0000313" key="10">
    <source>
        <dbReference type="EMBL" id="CAB4998654.1"/>
    </source>
</evidence>
<dbReference type="EMBL" id="CAFBIY010000052">
    <property type="protein sequence ID" value="CAB4850333.1"/>
    <property type="molecule type" value="Genomic_DNA"/>
</dbReference>
<evidence type="ECO:0000313" key="9">
    <source>
        <dbReference type="EMBL" id="CAB4913098.1"/>
    </source>
</evidence>
<dbReference type="EMBL" id="CAEZYF010000019">
    <property type="protein sequence ID" value="CAB4736026.1"/>
    <property type="molecule type" value="Genomic_DNA"/>
</dbReference>
<keyword evidence="2" id="KW-0238">DNA-binding</keyword>
<dbReference type="EMBL" id="CAFBMT010000002">
    <property type="protein sequence ID" value="CAB4913098.1"/>
    <property type="molecule type" value="Genomic_DNA"/>
</dbReference>
<proteinExistence type="predicted"/>
<keyword evidence="1" id="KW-0805">Transcription regulation</keyword>
<reference evidence="8" key="1">
    <citation type="submission" date="2020-05" db="EMBL/GenBank/DDBJ databases">
        <authorList>
            <person name="Chiriac C."/>
            <person name="Salcher M."/>
            <person name="Ghai R."/>
            <person name="Kavagutti S V."/>
        </authorList>
    </citation>
    <scope>NUCLEOTIDE SEQUENCE</scope>
</reference>
<dbReference type="InterPro" id="IPR036271">
    <property type="entry name" value="Tet_transcr_reg_TetR-rel_C_sf"/>
</dbReference>
<name>A0A6J7C3B3_9ZZZZ</name>
<feature type="domain" description="HTH tetR-type" evidence="4">
    <location>
        <begin position="17"/>
        <end position="77"/>
    </location>
</feature>
<evidence type="ECO:0000313" key="6">
    <source>
        <dbReference type="EMBL" id="CAB4736026.1"/>
    </source>
</evidence>
<evidence type="ECO:0000256" key="1">
    <source>
        <dbReference type="ARBA" id="ARBA00023015"/>
    </source>
</evidence>
<dbReference type="SUPFAM" id="SSF48498">
    <property type="entry name" value="Tetracyclin repressor-like, C-terminal domain"/>
    <property type="match status" value="1"/>
</dbReference>
<dbReference type="InterPro" id="IPR050109">
    <property type="entry name" value="HTH-type_TetR-like_transc_reg"/>
</dbReference>
<dbReference type="AlphaFoldDB" id="A0A6J7C3B3"/>
<dbReference type="InterPro" id="IPR009057">
    <property type="entry name" value="Homeodomain-like_sf"/>
</dbReference>
<dbReference type="PANTHER" id="PTHR30055:SF151">
    <property type="entry name" value="TRANSCRIPTIONAL REGULATORY PROTEIN"/>
    <property type="match status" value="1"/>
</dbReference>
<dbReference type="Gene3D" id="1.10.357.10">
    <property type="entry name" value="Tetracycline Repressor, domain 2"/>
    <property type="match status" value="1"/>
</dbReference>
<sequence>MQKKKDALRTPAASRPGLSIEVIVETACELIAESGADQLTMRRLSERLGVALGATYHYVPNRDGLLKLVAERIMTTIELLSTTPKSWQPTLRTLMIDFAAAFTRYPGMARYHLANVEATGPVNTQATIMQMLADAGFSTDSSLTLIAALFFYTSGVTATGIMTHDQPGLTTSMVAQRFEAGLDLLLEGAAAQLRADKKARRAEA</sequence>
<dbReference type="PANTHER" id="PTHR30055">
    <property type="entry name" value="HTH-TYPE TRANSCRIPTIONAL REGULATOR RUTR"/>
    <property type="match status" value="1"/>
</dbReference>
<evidence type="ECO:0000259" key="4">
    <source>
        <dbReference type="PROSITE" id="PS50977"/>
    </source>
</evidence>
<dbReference type="GO" id="GO:0000976">
    <property type="term" value="F:transcription cis-regulatory region binding"/>
    <property type="evidence" value="ECO:0007669"/>
    <property type="project" value="TreeGrafter"/>
</dbReference>
<evidence type="ECO:0000256" key="3">
    <source>
        <dbReference type="ARBA" id="ARBA00023163"/>
    </source>
</evidence>
<accession>A0A6J7C3B3</accession>
<gene>
    <name evidence="6" type="ORF">UFOPK2656_02544</name>
    <name evidence="7" type="ORF">UFOPK3099_00729</name>
    <name evidence="8" type="ORF">UFOPK3267_01155</name>
    <name evidence="9" type="ORF">UFOPK3651_00338</name>
    <name evidence="10" type="ORF">UFOPK3931_01976</name>
    <name evidence="5" type="ORF">UFOPK4189_00237</name>
</gene>
<organism evidence="8">
    <name type="scientific">freshwater metagenome</name>
    <dbReference type="NCBI Taxonomy" id="449393"/>
    <lineage>
        <taxon>unclassified sequences</taxon>
        <taxon>metagenomes</taxon>
        <taxon>ecological metagenomes</taxon>
    </lineage>
</organism>
<dbReference type="PROSITE" id="PS50977">
    <property type="entry name" value="HTH_TETR_2"/>
    <property type="match status" value="1"/>
</dbReference>
<protein>
    <submittedName>
        <fullName evidence="8">Unannotated protein</fullName>
    </submittedName>
</protein>
<dbReference type="InterPro" id="IPR001647">
    <property type="entry name" value="HTH_TetR"/>
</dbReference>
<dbReference type="PRINTS" id="PR00455">
    <property type="entry name" value="HTHTETR"/>
</dbReference>
<dbReference type="GO" id="GO:0003700">
    <property type="term" value="F:DNA-binding transcription factor activity"/>
    <property type="evidence" value="ECO:0007669"/>
    <property type="project" value="TreeGrafter"/>
</dbReference>
<dbReference type="SUPFAM" id="SSF46689">
    <property type="entry name" value="Homeodomain-like"/>
    <property type="match status" value="1"/>
</dbReference>
<evidence type="ECO:0000256" key="2">
    <source>
        <dbReference type="ARBA" id="ARBA00023125"/>
    </source>
</evidence>
<dbReference type="Pfam" id="PF00440">
    <property type="entry name" value="TetR_N"/>
    <property type="match status" value="1"/>
</dbReference>
<dbReference type="EMBL" id="CAESGF010000001">
    <property type="protein sequence ID" value="CAB4362462.1"/>
    <property type="molecule type" value="Genomic_DNA"/>
</dbReference>
<keyword evidence="3" id="KW-0804">Transcription</keyword>
<dbReference type="EMBL" id="CAFBOL010000057">
    <property type="protein sequence ID" value="CAB4998654.1"/>
    <property type="molecule type" value="Genomic_DNA"/>
</dbReference>
<evidence type="ECO:0000313" key="8">
    <source>
        <dbReference type="EMBL" id="CAB4850333.1"/>
    </source>
</evidence>
<evidence type="ECO:0000313" key="5">
    <source>
        <dbReference type="EMBL" id="CAB4362462.1"/>
    </source>
</evidence>
<evidence type="ECO:0000313" key="7">
    <source>
        <dbReference type="EMBL" id="CAB4810838.1"/>
    </source>
</evidence>